<dbReference type="Pfam" id="PF00171">
    <property type="entry name" value="Aldedh"/>
    <property type="match status" value="1"/>
</dbReference>
<dbReference type="OrthoDB" id="310895at2759"/>
<dbReference type="FunFam" id="3.40.605.10:FF:000050">
    <property type="entry name" value="Aldehyde dehydrogenase, mitochondrial"/>
    <property type="match status" value="1"/>
</dbReference>
<dbReference type="FunFam" id="3.40.309.10:FF:000001">
    <property type="entry name" value="Mitochondrial aldehyde dehydrogenase 2"/>
    <property type="match status" value="1"/>
</dbReference>
<dbReference type="InterPro" id="IPR016160">
    <property type="entry name" value="Ald_DH_CS_CYS"/>
</dbReference>
<comment type="similarity">
    <text evidence="1 4">Belongs to the aldehyde dehydrogenase family.</text>
</comment>
<dbReference type="InterPro" id="IPR016163">
    <property type="entry name" value="Ald_DH_C"/>
</dbReference>
<dbReference type="Proteomes" id="UP000593567">
    <property type="component" value="Unassembled WGS sequence"/>
</dbReference>
<dbReference type="Gene3D" id="3.40.309.10">
    <property type="entry name" value="Aldehyde Dehydrogenase, Chain A, domain 2"/>
    <property type="match status" value="1"/>
</dbReference>
<keyword evidence="2 4" id="KW-0560">Oxidoreductase</keyword>
<evidence type="ECO:0000313" key="6">
    <source>
        <dbReference type="EMBL" id="KAF6031253.1"/>
    </source>
</evidence>
<comment type="caution">
    <text evidence="6">The sequence shown here is derived from an EMBL/GenBank/DDBJ whole genome shotgun (WGS) entry which is preliminary data.</text>
</comment>
<organism evidence="6 7">
    <name type="scientific">Bugula neritina</name>
    <name type="common">Brown bryozoan</name>
    <name type="synonym">Sertularia neritina</name>
    <dbReference type="NCBI Taxonomy" id="10212"/>
    <lineage>
        <taxon>Eukaryota</taxon>
        <taxon>Metazoa</taxon>
        <taxon>Spiralia</taxon>
        <taxon>Lophotrochozoa</taxon>
        <taxon>Bryozoa</taxon>
        <taxon>Gymnolaemata</taxon>
        <taxon>Cheilostomatida</taxon>
        <taxon>Flustrina</taxon>
        <taxon>Buguloidea</taxon>
        <taxon>Bugulidae</taxon>
        <taxon>Bugula</taxon>
    </lineage>
</organism>
<dbReference type="PROSITE" id="PS00687">
    <property type="entry name" value="ALDEHYDE_DEHYDR_GLU"/>
    <property type="match status" value="1"/>
</dbReference>
<evidence type="ECO:0000256" key="3">
    <source>
        <dbReference type="PROSITE-ProRule" id="PRU10007"/>
    </source>
</evidence>
<dbReference type="FunFam" id="3.40.605.10:FF:000026">
    <property type="entry name" value="Aldehyde dehydrogenase, putative"/>
    <property type="match status" value="1"/>
</dbReference>
<protein>
    <submittedName>
        <fullName evidence="6">ALDH2</fullName>
    </submittedName>
</protein>
<sequence>MSAIPPPNRKPDLPPTKLFINNEWVNAVSGKTFETHNPTNGEVIAHMAEADAADVDIAVAAAREAFELGSEWRTMDASRRGLLLHRLADLIERDRAYLASLETLDNGKPYGDAYAADLALTINTYRYFSGWAGKKHGQTIPIDGDHFAYTRLEPVGVCGQIIPWNFPLAMQAWKLAPALAMGNTIVMKTAEQTPLTANHIAALVKEAGFPPGVVNILSGYGPTAGGAIATHDGVDKVAFTGSTEIGQLIHTMATGNLKRVTLELGGKSPNVVFGDCDFDYAVEKSHFALFFNQGQCCCAGSRLYVEESIYDRFVEASVERAKKRKVGDPFELGVEQGPQVSQEQVDKITELCKSGTKEGAKLALGGAQLGDEGYFFQPTVFADVKDDMRIANEEIFGPVMQIMKFKDIDEVIARGNKNMYGLAASVFTTNLEKAIKVAHELRAGTVYVNAYDVFDPAAPFGGFKMSGCGRELGEFGLEQYTEKKTVIIKTQQKNS</sequence>
<dbReference type="InterPro" id="IPR015590">
    <property type="entry name" value="Aldehyde_DH_dom"/>
</dbReference>
<evidence type="ECO:0000259" key="5">
    <source>
        <dbReference type="Pfam" id="PF00171"/>
    </source>
</evidence>
<evidence type="ECO:0000256" key="4">
    <source>
        <dbReference type="RuleBase" id="RU003345"/>
    </source>
</evidence>
<keyword evidence="7" id="KW-1185">Reference proteome</keyword>
<gene>
    <name evidence="6" type="ORF">EB796_010489</name>
</gene>
<dbReference type="AlphaFoldDB" id="A0A7J7JZ91"/>
<accession>A0A7J7JZ91</accession>
<dbReference type="GO" id="GO:0016620">
    <property type="term" value="F:oxidoreductase activity, acting on the aldehyde or oxo group of donors, NAD or NADP as acceptor"/>
    <property type="evidence" value="ECO:0007669"/>
    <property type="project" value="InterPro"/>
</dbReference>
<evidence type="ECO:0000256" key="1">
    <source>
        <dbReference type="ARBA" id="ARBA00009986"/>
    </source>
</evidence>
<evidence type="ECO:0000313" key="7">
    <source>
        <dbReference type="Proteomes" id="UP000593567"/>
    </source>
</evidence>
<evidence type="ECO:0000256" key="2">
    <source>
        <dbReference type="ARBA" id="ARBA00023002"/>
    </source>
</evidence>
<dbReference type="EMBL" id="VXIV02001632">
    <property type="protein sequence ID" value="KAF6031253.1"/>
    <property type="molecule type" value="Genomic_DNA"/>
</dbReference>
<dbReference type="InterPro" id="IPR016162">
    <property type="entry name" value="Ald_DH_N"/>
</dbReference>
<name>A0A7J7JZ91_BUGNE</name>
<dbReference type="PROSITE" id="PS00070">
    <property type="entry name" value="ALDEHYDE_DEHYDR_CYS"/>
    <property type="match status" value="1"/>
</dbReference>
<dbReference type="PANTHER" id="PTHR11699">
    <property type="entry name" value="ALDEHYDE DEHYDROGENASE-RELATED"/>
    <property type="match status" value="1"/>
</dbReference>
<dbReference type="Gene3D" id="3.40.605.10">
    <property type="entry name" value="Aldehyde Dehydrogenase, Chain A, domain 1"/>
    <property type="match status" value="1"/>
</dbReference>
<feature type="domain" description="Aldehyde dehydrogenase" evidence="5">
    <location>
        <begin position="24"/>
        <end position="486"/>
    </location>
</feature>
<dbReference type="InterPro" id="IPR029510">
    <property type="entry name" value="Ald_DH_CS_GLU"/>
</dbReference>
<reference evidence="6" key="1">
    <citation type="submission" date="2020-06" db="EMBL/GenBank/DDBJ databases">
        <title>Draft genome of Bugula neritina, a colonial animal packing powerful symbionts and potential medicines.</title>
        <authorList>
            <person name="Rayko M."/>
        </authorList>
    </citation>
    <scope>NUCLEOTIDE SEQUENCE [LARGE SCALE GENOMIC DNA]</scope>
    <source>
        <strain evidence="6">Kwan_BN1</strain>
    </source>
</reference>
<dbReference type="InterPro" id="IPR016161">
    <property type="entry name" value="Ald_DH/histidinol_DH"/>
</dbReference>
<proteinExistence type="inferred from homology"/>
<feature type="active site" evidence="3">
    <location>
        <position position="263"/>
    </location>
</feature>
<dbReference type="SUPFAM" id="SSF53720">
    <property type="entry name" value="ALDH-like"/>
    <property type="match status" value="1"/>
</dbReference>